<name>A0A645IQ70_9ZZZZ</name>
<dbReference type="EMBL" id="VSSQ01120149">
    <property type="protein sequence ID" value="MPN53236.1"/>
    <property type="molecule type" value="Genomic_DNA"/>
</dbReference>
<protein>
    <submittedName>
        <fullName evidence="1">Uncharacterized protein</fullName>
    </submittedName>
</protein>
<organism evidence="1">
    <name type="scientific">bioreactor metagenome</name>
    <dbReference type="NCBI Taxonomy" id="1076179"/>
    <lineage>
        <taxon>unclassified sequences</taxon>
        <taxon>metagenomes</taxon>
        <taxon>ecological metagenomes</taxon>
    </lineage>
</organism>
<accession>A0A645IQ70</accession>
<comment type="caution">
    <text evidence="1">The sequence shown here is derived from an EMBL/GenBank/DDBJ whole genome shotgun (WGS) entry which is preliminary data.</text>
</comment>
<proteinExistence type="predicted"/>
<gene>
    <name evidence="1" type="ORF">SDC9_200900</name>
</gene>
<dbReference type="AlphaFoldDB" id="A0A645IQ70"/>
<evidence type="ECO:0000313" key="1">
    <source>
        <dbReference type="EMBL" id="MPN53236.1"/>
    </source>
</evidence>
<sequence length="148" mass="15722">MILVERLIFMVLHEQRPFVSLQKGLLVDVGIGVVDKGAGLNVAAGIDVQVVTASCDTSLDVLAVIPEIQGKQRLGTPESADLMIHVLTLVRGDHELGHCVHAHGHVGKEPAKFTALFDHGVKIRLTADDIGILSVIAGGKAKGQFFGF</sequence>
<reference evidence="1" key="1">
    <citation type="submission" date="2019-08" db="EMBL/GenBank/DDBJ databases">
        <authorList>
            <person name="Kucharzyk K."/>
            <person name="Murdoch R.W."/>
            <person name="Higgins S."/>
            <person name="Loffler F."/>
        </authorList>
    </citation>
    <scope>NUCLEOTIDE SEQUENCE</scope>
</reference>